<gene>
    <name evidence="3" type="primary">LOC116214544</name>
</gene>
<sequence>MCRGLVGRLRILDKCGTLQEILSQMKESTSELESSLRRRGSCVIGIVGFVIQSFVAGIVGFLIQSFVTVSLYKRPSSAANKIRLERQNILRQDSEEEAALSILKEVEMMSIDSVFKSLLCFLWRPGARSNNRSFVSKVLSSKQVLGKGAPEVEDLDVELLVLKRVKKAISKEVELLESSIQEIEEVCGCFWRAPMKINESFPCQHHQLLRQFCSL</sequence>
<evidence type="ECO:0000256" key="1">
    <source>
        <dbReference type="SAM" id="Phobius"/>
    </source>
</evidence>
<dbReference type="AlphaFoldDB" id="A0A6P8E738"/>
<dbReference type="RefSeq" id="XP_031405797.1">
    <property type="nucleotide sequence ID" value="XM_031549937.1"/>
</dbReference>
<dbReference type="OrthoDB" id="1701699at2759"/>
<protein>
    <submittedName>
        <fullName evidence="3">Uncharacterized protein LOC116214544</fullName>
    </submittedName>
</protein>
<reference evidence="3" key="2">
    <citation type="submission" date="2025-08" db="UniProtKB">
        <authorList>
            <consortium name="RefSeq"/>
        </authorList>
    </citation>
    <scope>IDENTIFICATION</scope>
    <source>
        <tissue evidence="3">Leaf</tissue>
    </source>
</reference>
<keyword evidence="1" id="KW-1133">Transmembrane helix</keyword>
<dbReference type="GeneID" id="116214544"/>
<accession>A0A6P8E738</accession>
<dbReference type="PANTHER" id="PTHR33070:SF120">
    <property type="entry name" value="EXPRESSED PROTEIN"/>
    <property type="match status" value="1"/>
</dbReference>
<dbReference type="GO" id="GO:0048364">
    <property type="term" value="P:root development"/>
    <property type="evidence" value="ECO:0007669"/>
    <property type="project" value="InterPro"/>
</dbReference>
<reference evidence="2" key="1">
    <citation type="journal article" date="2020" name="Plant Biotechnol. J.">
        <title>The pomegranate (Punica granatum L.) draft genome dissects genetic divergence between soft- and hard-seeded cultivars.</title>
        <authorList>
            <person name="Luo X."/>
            <person name="Li H."/>
            <person name="Wu Z."/>
            <person name="Yao W."/>
            <person name="Zhao P."/>
            <person name="Cao D."/>
            <person name="Yu H."/>
            <person name="Li K."/>
            <person name="Poudel K."/>
            <person name="Zhao D."/>
            <person name="Zhang F."/>
            <person name="Xia X."/>
            <person name="Chen L."/>
            <person name="Wang Q."/>
            <person name="Jing D."/>
            <person name="Cao S."/>
        </authorList>
    </citation>
    <scope>NUCLEOTIDE SEQUENCE [LARGE SCALE GENOMIC DNA]</scope>
    <source>
        <strain evidence="2">cv. Tunisia</strain>
    </source>
</reference>
<keyword evidence="1" id="KW-0472">Membrane</keyword>
<dbReference type="Proteomes" id="UP000515151">
    <property type="component" value="Chromosome 7"/>
</dbReference>
<keyword evidence="2" id="KW-1185">Reference proteome</keyword>
<evidence type="ECO:0000313" key="2">
    <source>
        <dbReference type="Proteomes" id="UP000515151"/>
    </source>
</evidence>
<organism evidence="2 3">
    <name type="scientific">Punica granatum</name>
    <name type="common">Pomegranate</name>
    <dbReference type="NCBI Taxonomy" id="22663"/>
    <lineage>
        <taxon>Eukaryota</taxon>
        <taxon>Viridiplantae</taxon>
        <taxon>Streptophyta</taxon>
        <taxon>Embryophyta</taxon>
        <taxon>Tracheophyta</taxon>
        <taxon>Spermatophyta</taxon>
        <taxon>Magnoliopsida</taxon>
        <taxon>eudicotyledons</taxon>
        <taxon>Gunneridae</taxon>
        <taxon>Pentapetalae</taxon>
        <taxon>rosids</taxon>
        <taxon>malvids</taxon>
        <taxon>Myrtales</taxon>
        <taxon>Lythraceae</taxon>
        <taxon>Punica</taxon>
    </lineage>
</organism>
<feature type="transmembrane region" description="Helical" evidence="1">
    <location>
        <begin position="42"/>
        <end position="67"/>
    </location>
</feature>
<dbReference type="GO" id="GO:0048367">
    <property type="term" value="P:shoot system development"/>
    <property type="evidence" value="ECO:0007669"/>
    <property type="project" value="InterPro"/>
</dbReference>
<dbReference type="Pfam" id="PF03087">
    <property type="entry name" value="BPS1"/>
    <property type="match status" value="1"/>
</dbReference>
<name>A0A6P8E738_PUNGR</name>
<dbReference type="PANTHER" id="PTHR33070">
    <property type="entry name" value="OS06G0725500 PROTEIN"/>
    <property type="match status" value="1"/>
</dbReference>
<dbReference type="InterPro" id="IPR004320">
    <property type="entry name" value="BPS1_pln"/>
</dbReference>
<keyword evidence="1" id="KW-0812">Transmembrane</keyword>
<proteinExistence type="predicted"/>
<evidence type="ECO:0000313" key="3">
    <source>
        <dbReference type="RefSeq" id="XP_031405797.1"/>
    </source>
</evidence>